<dbReference type="InterPro" id="IPR037185">
    <property type="entry name" value="EmrE-like"/>
</dbReference>
<feature type="compositionally biased region" description="Low complexity" evidence="6">
    <location>
        <begin position="311"/>
        <end position="324"/>
    </location>
</feature>
<evidence type="ECO:0000313" key="9">
    <source>
        <dbReference type="EMBL" id="MFD2800381.1"/>
    </source>
</evidence>
<reference evidence="10" key="1">
    <citation type="journal article" date="2019" name="Int. J. Syst. Evol. Microbiol.">
        <title>The Global Catalogue of Microorganisms (GCM) 10K type strain sequencing project: providing services to taxonomists for standard genome sequencing and annotation.</title>
        <authorList>
            <consortium name="The Broad Institute Genomics Platform"/>
            <consortium name="The Broad Institute Genome Sequencing Center for Infectious Disease"/>
            <person name="Wu L."/>
            <person name="Ma J."/>
        </authorList>
    </citation>
    <scope>NUCLEOTIDE SEQUENCE [LARGE SCALE GENOMIC DNA]</scope>
    <source>
        <strain evidence="10">IBRC-M 10906</strain>
    </source>
</reference>
<evidence type="ECO:0000259" key="8">
    <source>
        <dbReference type="Pfam" id="PF00892"/>
    </source>
</evidence>
<keyword evidence="4 7" id="KW-1133">Transmembrane helix</keyword>
<keyword evidence="10" id="KW-1185">Reference proteome</keyword>
<protein>
    <submittedName>
        <fullName evidence="9">DMT family transporter</fullName>
    </submittedName>
</protein>
<feature type="region of interest" description="Disordered" evidence="6">
    <location>
        <begin position="301"/>
        <end position="324"/>
    </location>
</feature>
<accession>A0ABW5WDG2</accession>
<organism evidence="9 10">
    <name type="scientific">Prauserella oleivorans</name>
    <dbReference type="NCBI Taxonomy" id="1478153"/>
    <lineage>
        <taxon>Bacteria</taxon>
        <taxon>Bacillati</taxon>
        <taxon>Actinomycetota</taxon>
        <taxon>Actinomycetes</taxon>
        <taxon>Pseudonocardiales</taxon>
        <taxon>Pseudonocardiaceae</taxon>
        <taxon>Prauserella</taxon>
    </lineage>
</organism>
<sequence>MTTTGEVGREGTKDRTWLVAVAAALWGTDGLLRLPLAEDLPAGTVVFWEHLLVVVVLLPLLPSAFRALARCGPREWLAVLVIGGGASALATALFTAAFQVGDPITPLVLQKLQPLFAVLAAWALLGERMRRGYVLFAVPALAGTWLLAFRDPLDIEVSALRAALLALGAAALWAAGTVLGRLVSTSLASRDVTTLRFAVGLPMSAIIVAVQGNTFAVSWDNALGLGLLALVPGLLALSLYYVGLRATPAARATLAELAFPATAAVIGVSFLDSTLSATQWLGLFVVIAAVTALGWHERTRPTPVVVPPEPAGASGASGTSRAES</sequence>
<dbReference type="RefSeq" id="WP_377393943.1">
    <property type="nucleotide sequence ID" value="NZ_JBHSAN010000047.1"/>
</dbReference>
<gene>
    <name evidence="9" type="ORF">ACFS2C_13340</name>
</gene>
<feature type="transmembrane region" description="Helical" evidence="7">
    <location>
        <begin position="132"/>
        <end position="150"/>
    </location>
</feature>
<name>A0ABW5WDG2_9PSEU</name>
<evidence type="ECO:0000256" key="2">
    <source>
        <dbReference type="ARBA" id="ARBA00007362"/>
    </source>
</evidence>
<evidence type="ECO:0000256" key="7">
    <source>
        <dbReference type="SAM" id="Phobius"/>
    </source>
</evidence>
<keyword evidence="3 7" id="KW-0812">Transmembrane</keyword>
<feature type="transmembrane region" description="Helical" evidence="7">
    <location>
        <begin position="277"/>
        <end position="295"/>
    </location>
</feature>
<evidence type="ECO:0000256" key="6">
    <source>
        <dbReference type="SAM" id="MobiDB-lite"/>
    </source>
</evidence>
<dbReference type="Pfam" id="PF00892">
    <property type="entry name" value="EamA"/>
    <property type="match status" value="2"/>
</dbReference>
<comment type="similarity">
    <text evidence="2">Belongs to the EamA transporter family.</text>
</comment>
<feature type="transmembrane region" description="Helical" evidence="7">
    <location>
        <begin position="195"/>
        <end position="216"/>
    </location>
</feature>
<feature type="transmembrane region" description="Helical" evidence="7">
    <location>
        <begin position="45"/>
        <end position="65"/>
    </location>
</feature>
<evidence type="ECO:0000256" key="3">
    <source>
        <dbReference type="ARBA" id="ARBA00022692"/>
    </source>
</evidence>
<dbReference type="PANTHER" id="PTHR32322">
    <property type="entry name" value="INNER MEMBRANE TRANSPORTER"/>
    <property type="match status" value="1"/>
</dbReference>
<dbReference type="InterPro" id="IPR000620">
    <property type="entry name" value="EamA_dom"/>
</dbReference>
<evidence type="ECO:0000256" key="1">
    <source>
        <dbReference type="ARBA" id="ARBA00004141"/>
    </source>
</evidence>
<keyword evidence="5 7" id="KW-0472">Membrane</keyword>
<proteinExistence type="inferred from homology"/>
<feature type="transmembrane region" description="Helical" evidence="7">
    <location>
        <begin position="222"/>
        <end position="242"/>
    </location>
</feature>
<feature type="transmembrane region" description="Helical" evidence="7">
    <location>
        <begin position="104"/>
        <end position="125"/>
    </location>
</feature>
<feature type="domain" description="EamA" evidence="8">
    <location>
        <begin position="18"/>
        <end position="148"/>
    </location>
</feature>
<feature type="transmembrane region" description="Helical" evidence="7">
    <location>
        <begin position="77"/>
        <end position="98"/>
    </location>
</feature>
<dbReference type="InterPro" id="IPR050638">
    <property type="entry name" value="AA-Vitamin_Transporters"/>
</dbReference>
<evidence type="ECO:0000256" key="4">
    <source>
        <dbReference type="ARBA" id="ARBA00022989"/>
    </source>
</evidence>
<comment type="subcellular location">
    <subcellularLocation>
        <location evidence="1">Membrane</location>
        <topology evidence="1">Multi-pass membrane protein</topology>
    </subcellularLocation>
</comment>
<evidence type="ECO:0000256" key="5">
    <source>
        <dbReference type="ARBA" id="ARBA00023136"/>
    </source>
</evidence>
<comment type="caution">
    <text evidence="9">The sequence shown here is derived from an EMBL/GenBank/DDBJ whole genome shotgun (WGS) entry which is preliminary data.</text>
</comment>
<dbReference type="SUPFAM" id="SSF103481">
    <property type="entry name" value="Multidrug resistance efflux transporter EmrE"/>
    <property type="match status" value="2"/>
</dbReference>
<feature type="transmembrane region" description="Helical" evidence="7">
    <location>
        <begin position="162"/>
        <end position="183"/>
    </location>
</feature>
<evidence type="ECO:0000313" key="10">
    <source>
        <dbReference type="Proteomes" id="UP001597478"/>
    </source>
</evidence>
<dbReference type="EMBL" id="JBHUOF010000015">
    <property type="protein sequence ID" value="MFD2800381.1"/>
    <property type="molecule type" value="Genomic_DNA"/>
</dbReference>
<dbReference type="Proteomes" id="UP001597478">
    <property type="component" value="Unassembled WGS sequence"/>
</dbReference>
<feature type="domain" description="EamA" evidence="8">
    <location>
        <begin position="161"/>
        <end position="292"/>
    </location>
</feature>
<dbReference type="PANTHER" id="PTHR32322:SF2">
    <property type="entry name" value="EAMA DOMAIN-CONTAINING PROTEIN"/>
    <property type="match status" value="1"/>
</dbReference>
<feature type="transmembrane region" description="Helical" evidence="7">
    <location>
        <begin position="254"/>
        <end position="271"/>
    </location>
</feature>